<reference evidence="6 7" key="1">
    <citation type="journal article" date="2016" name="Appl. Environ. Microbiol.">
        <title>Function and Phylogeny of Bacterial Butyryl Coenzyme A:Acetate Transferases and Their Diversity in the Proximal Colon of Swine.</title>
        <authorList>
            <person name="Trachsel J."/>
            <person name="Bayles D.O."/>
            <person name="Looft T."/>
            <person name="Levine U.Y."/>
            <person name="Allen H.K."/>
        </authorList>
    </citation>
    <scope>NUCLEOTIDE SEQUENCE [LARGE SCALE GENOMIC DNA]</scope>
    <source>
        <strain evidence="6 7">35-6-1</strain>
    </source>
</reference>
<dbReference type="Pfam" id="PF03600">
    <property type="entry name" value="CitMHS"/>
    <property type="match status" value="1"/>
</dbReference>
<dbReference type="PANTHER" id="PTHR30354">
    <property type="entry name" value="GNT FAMILY GLUCONATE TRANSPORTER"/>
    <property type="match status" value="1"/>
</dbReference>
<gene>
    <name evidence="6" type="ORF">BIV18_07045</name>
</gene>
<protein>
    <submittedName>
        <fullName evidence="6">Citrate:H+ symporter</fullName>
    </submittedName>
</protein>
<evidence type="ECO:0000256" key="1">
    <source>
        <dbReference type="ARBA" id="ARBA00004141"/>
    </source>
</evidence>
<dbReference type="InterPro" id="IPR003474">
    <property type="entry name" value="Glcn_transporter"/>
</dbReference>
<name>A0A1U7M0V8_9FIRM</name>
<sequence>MLSLVGFLLVLAIIVLLLKGKMSPIVVLILVPSIAALLIGTSIPDLKEMIGAGMKTVSNNSILFIFSIVFFCIMSDVGVFDVIVDKLVAMAGENVIAITIATGIIGIIAHLDGATATTVLITIPTMYPIYKRMGIRPQVLLCLTACAMGVMNLLPWGGPVARAATVLGIDATGLWLKLIPIQVFGIVSTITLAIILGTIEKKRGAGTTLKIQSSNVEKSSEELDPRFKKLLPLNIILTIAVIGLLMVDILQSYYVFMIGLSLALCINYPSLKEQNEKIKEHAASALTISATILSAGIMVGIMDGTGMIEAMAITLTNIIPSALGRFTHLIFGFLALPMGMLVGTDAYFFGLMPPIIEVGKAFGIEGINTAMAMLIGKNVSLMISPLVPATYLALGLVENLELKDHIKFSFKYLYSVSILMVLAGLVFGIIHL</sequence>
<evidence type="ECO:0000256" key="5">
    <source>
        <dbReference type="ARBA" id="ARBA00023136"/>
    </source>
</evidence>
<keyword evidence="7" id="KW-1185">Reference proteome</keyword>
<comment type="caution">
    <text evidence="6">The sequence shown here is derived from an EMBL/GenBank/DDBJ whole genome shotgun (WGS) entry which is preliminary data.</text>
</comment>
<dbReference type="GO" id="GO:0005886">
    <property type="term" value="C:plasma membrane"/>
    <property type="evidence" value="ECO:0007669"/>
    <property type="project" value="TreeGrafter"/>
</dbReference>
<comment type="subcellular location">
    <subcellularLocation>
        <location evidence="1">Membrane</location>
        <topology evidence="1">Multi-pass membrane protein</topology>
    </subcellularLocation>
</comment>
<keyword evidence="2" id="KW-0813">Transport</keyword>
<dbReference type="RefSeq" id="WP_075659924.1">
    <property type="nucleotide sequence ID" value="NZ_JABDSR010000007.1"/>
</dbReference>
<dbReference type="PANTHER" id="PTHR30354:SF26">
    <property type="entry name" value="TRANSPORTER, PUTATIVE-RELATED"/>
    <property type="match status" value="1"/>
</dbReference>
<dbReference type="Proteomes" id="UP000187166">
    <property type="component" value="Unassembled WGS sequence"/>
</dbReference>
<accession>A0A848RJD6</accession>
<keyword evidence="4" id="KW-1133">Transmembrane helix</keyword>
<evidence type="ECO:0000313" key="6">
    <source>
        <dbReference type="EMBL" id="OLR65284.1"/>
    </source>
</evidence>
<keyword evidence="3" id="KW-0812">Transmembrane</keyword>
<dbReference type="InterPro" id="IPR004680">
    <property type="entry name" value="Cit_transptr-like_dom"/>
</dbReference>
<evidence type="ECO:0000256" key="3">
    <source>
        <dbReference type="ARBA" id="ARBA00022692"/>
    </source>
</evidence>
<evidence type="ECO:0000256" key="4">
    <source>
        <dbReference type="ARBA" id="ARBA00022989"/>
    </source>
</evidence>
<proteinExistence type="predicted"/>
<dbReference type="EMBL" id="MJIH01000001">
    <property type="protein sequence ID" value="OLR65284.1"/>
    <property type="molecule type" value="Genomic_DNA"/>
</dbReference>
<organism evidence="6 7">
    <name type="scientific">Peptoniphilus porci</name>
    <dbReference type="NCBI Taxonomy" id="2652280"/>
    <lineage>
        <taxon>Bacteria</taxon>
        <taxon>Bacillati</taxon>
        <taxon>Bacillota</taxon>
        <taxon>Tissierellia</taxon>
        <taxon>Tissierellales</taxon>
        <taxon>Peptoniphilaceae</taxon>
        <taxon>Peptoniphilus</taxon>
    </lineage>
</organism>
<dbReference type="AlphaFoldDB" id="A0A1U7M0V8"/>
<dbReference type="GO" id="GO:0015137">
    <property type="term" value="F:citrate transmembrane transporter activity"/>
    <property type="evidence" value="ECO:0007669"/>
    <property type="project" value="InterPro"/>
</dbReference>
<dbReference type="NCBIfam" id="TIGR00784">
    <property type="entry name" value="citMHS"/>
    <property type="match status" value="1"/>
</dbReference>
<evidence type="ECO:0000313" key="7">
    <source>
        <dbReference type="Proteomes" id="UP000187166"/>
    </source>
</evidence>
<keyword evidence="5" id="KW-0472">Membrane</keyword>
<dbReference type="GO" id="GO:0015128">
    <property type="term" value="F:gluconate transmembrane transporter activity"/>
    <property type="evidence" value="ECO:0007669"/>
    <property type="project" value="InterPro"/>
</dbReference>
<evidence type="ECO:0000256" key="2">
    <source>
        <dbReference type="ARBA" id="ARBA00022448"/>
    </source>
</evidence>
<dbReference type="STRING" id="1465756.BIV18_07045"/>
<dbReference type="InterPro" id="IPR014738">
    <property type="entry name" value="Citrate_transporter"/>
</dbReference>
<accession>A0A1U7M0V8</accession>